<dbReference type="InterPro" id="IPR002397">
    <property type="entry name" value="Cyt_P450_B"/>
</dbReference>
<gene>
    <name evidence="5" type="ORF">ACFOUO_03900</name>
</gene>
<dbReference type="InterPro" id="IPR001128">
    <property type="entry name" value="Cyt_P450"/>
</dbReference>
<dbReference type="Proteomes" id="UP001595843">
    <property type="component" value="Unassembled WGS sequence"/>
</dbReference>
<comment type="caution">
    <text evidence="5">The sequence shown here is derived from an EMBL/GenBank/DDBJ whole genome shotgun (WGS) entry which is preliminary data.</text>
</comment>
<sequence length="405" mass="46010">MNTDEQTGLVLDFFSPHFKEQAFSLYRDLRQQGAVHPVQLSADIPAWLVTRYDAALAALKDSRFIKDPRTLPEVEDFWLDETDLFSEHMLASDPPDHTRLRNLVHKAFTPRMIEEMEGRIREIANDLLDKLASSPNGRAELIDAYAFPLPILVISEMLGIPTEDRQRFRNWSTTLLAATNRPEKWEEIQPTMVEFQEYLGDLFEKRRSHPADDLISGLVHVEEEGNKLTSRELYSMVFLLIVAGHETTVNLIGNGILTLLQTPNQLALLRESPERIGSALEEILRYTSPVEMATNRWAAEEVSFFGQTIPKGGLVIVALGSANRDGNQFPQPDRFDITRQPNRHLAFGLGIHYCLGAPLARMEGKIAIPTLLDRFPNLALDFKGESLPWRQDFLMRGLTELPVRL</sequence>
<dbReference type="SUPFAM" id="SSF48264">
    <property type="entry name" value="Cytochrome P450"/>
    <property type="match status" value="1"/>
</dbReference>
<proteinExistence type="inferred from homology"/>
<keyword evidence="6" id="KW-1185">Reference proteome</keyword>
<evidence type="ECO:0000256" key="2">
    <source>
        <dbReference type="ARBA" id="ARBA00022617"/>
    </source>
</evidence>
<dbReference type="PANTHER" id="PTHR46696">
    <property type="entry name" value="P450, PUTATIVE (EUROFUNG)-RELATED"/>
    <property type="match status" value="1"/>
</dbReference>
<dbReference type="CDD" id="cd11029">
    <property type="entry name" value="CYP107-like"/>
    <property type="match status" value="1"/>
</dbReference>
<evidence type="ECO:0000256" key="1">
    <source>
        <dbReference type="ARBA" id="ARBA00010617"/>
    </source>
</evidence>
<organism evidence="5 6">
    <name type="scientific">Salinithrix halophila</name>
    <dbReference type="NCBI Taxonomy" id="1485204"/>
    <lineage>
        <taxon>Bacteria</taxon>
        <taxon>Bacillati</taxon>
        <taxon>Bacillota</taxon>
        <taxon>Bacilli</taxon>
        <taxon>Bacillales</taxon>
        <taxon>Thermoactinomycetaceae</taxon>
        <taxon>Salinithrix</taxon>
    </lineage>
</organism>
<evidence type="ECO:0000313" key="5">
    <source>
        <dbReference type="EMBL" id="MFC4075946.1"/>
    </source>
</evidence>
<dbReference type="RefSeq" id="WP_380702336.1">
    <property type="nucleotide sequence ID" value="NZ_JBHSAP010000007.1"/>
</dbReference>
<dbReference type="PROSITE" id="PS00086">
    <property type="entry name" value="CYTOCHROME_P450"/>
    <property type="match status" value="1"/>
</dbReference>
<evidence type="ECO:0000256" key="3">
    <source>
        <dbReference type="ARBA" id="ARBA00023033"/>
    </source>
</evidence>
<keyword evidence="4" id="KW-0560">Oxidoreductase</keyword>
<reference evidence="6" key="1">
    <citation type="journal article" date="2019" name="Int. J. Syst. Evol. Microbiol.">
        <title>The Global Catalogue of Microorganisms (GCM) 10K type strain sequencing project: providing services to taxonomists for standard genome sequencing and annotation.</title>
        <authorList>
            <consortium name="The Broad Institute Genomics Platform"/>
            <consortium name="The Broad Institute Genome Sequencing Center for Infectious Disease"/>
            <person name="Wu L."/>
            <person name="Ma J."/>
        </authorList>
    </citation>
    <scope>NUCLEOTIDE SEQUENCE [LARGE SCALE GENOMIC DNA]</scope>
    <source>
        <strain evidence="6">IBRC-M 10813</strain>
    </source>
</reference>
<dbReference type="InterPro" id="IPR017972">
    <property type="entry name" value="Cyt_P450_CS"/>
</dbReference>
<dbReference type="InterPro" id="IPR036396">
    <property type="entry name" value="Cyt_P450_sf"/>
</dbReference>
<comment type="similarity">
    <text evidence="1 4">Belongs to the cytochrome P450 family.</text>
</comment>
<dbReference type="PANTHER" id="PTHR46696:SF1">
    <property type="entry name" value="CYTOCHROME P450 YJIB-RELATED"/>
    <property type="match status" value="1"/>
</dbReference>
<protein>
    <submittedName>
        <fullName evidence="5">Cytochrome P450</fullName>
    </submittedName>
</protein>
<evidence type="ECO:0000313" key="6">
    <source>
        <dbReference type="Proteomes" id="UP001595843"/>
    </source>
</evidence>
<keyword evidence="3 4" id="KW-0503">Monooxygenase</keyword>
<dbReference type="EMBL" id="JBHSAP010000007">
    <property type="protein sequence ID" value="MFC4075946.1"/>
    <property type="molecule type" value="Genomic_DNA"/>
</dbReference>
<dbReference type="Gene3D" id="1.10.630.10">
    <property type="entry name" value="Cytochrome P450"/>
    <property type="match status" value="1"/>
</dbReference>
<dbReference type="PRINTS" id="PR00359">
    <property type="entry name" value="BP450"/>
</dbReference>
<keyword evidence="4" id="KW-0408">Iron</keyword>
<evidence type="ECO:0000256" key="4">
    <source>
        <dbReference type="RuleBase" id="RU000461"/>
    </source>
</evidence>
<dbReference type="PRINTS" id="PR00385">
    <property type="entry name" value="P450"/>
</dbReference>
<accession>A0ABV8JB10</accession>
<keyword evidence="2 4" id="KW-0349">Heme</keyword>
<name>A0ABV8JB10_9BACL</name>
<dbReference type="Pfam" id="PF00067">
    <property type="entry name" value="p450"/>
    <property type="match status" value="1"/>
</dbReference>
<keyword evidence="4" id="KW-0479">Metal-binding</keyword>